<dbReference type="EMBL" id="GG676643">
    <property type="protein sequence ID" value="EER11488.1"/>
    <property type="molecule type" value="Genomic_DNA"/>
</dbReference>
<feature type="non-terminal residue" evidence="1">
    <location>
        <position position="312"/>
    </location>
</feature>
<name>C5KVK5_PERM5</name>
<organism evidence="2">
    <name type="scientific">Perkinsus marinus (strain ATCC 50983 / TXsc)</name>
    <dbReference type="NCBI Taxonomy" id="423536"/>
    <lineage>
        <taxon>Eukaryota</taxon>
        <taxon>Sar</taxon>
        <taxon>Alveolata</taxon>
        <taxon>Perkinsozoa</taxon>
        <taxon>Perkinsea</taxon>
        <taxon>Perkinsida</taxon>
        <taxon>Perkinsidae</taxon>
        <taxon>Perkinsus</taxon>
    </lineage>
</organism>
<reference evidence="1 2" key="1">
    <citation type="submission" date="2008-07" db="EMBL/GenBank/DDBJ databases">
        <authorList>
            <person name="El-Sayed N."/>
            <person name="Caler E."/>
            <person name="Inman J."/>
            <person name="Amedeo P."/>
            <person name="Hass B."/>
            <person name="Wortman J."/>
        </authorList>
    </citation>
    <scope>NUCLEOTIDE SEQUENCE [LARGE SCALE GENOMIC DNA]</scope>
    <source>
        <strain evidence="2">ATCC 50983 / TXsc</strain>
    </source>
</reference>
<dbReference type="InParanoid" id="C5KVK5"/>
<dbReference type="RefSeq" id="XP_002779693.1">
    <property type="nucleotide sequence ID" value="XM_002779647.1"/>
</dbReference>
<dbReference type="OrthoDB" id="10434275at2759"/>
<dbReference type="Proteomes" id="UP000007800">
    <property type="component" value="Unassembled WGS sequence"/>
</dbReference>
<dbReference type="GeneID" id="9046847"/>
<keyword evidence="2" id="KW-1185">Reference proteome</keyword>
<gene>
    <name evidence="1" type="ORF">Pmar_PMAR016546</name>
</gene>
<evidence type="ECO:0000313" key="2">
    <source>
        <dbReference type="Proteomes" id="UP000007800"/>
    </source>
</evidence>
<accession>C5KVK5</accession>
<sequence>MPEVLQIGVVVVADVICDAPMEEISLKVCFRTLRASSSLRWYEQELFEKISAAVLVRFTENGGVFSDPRPDTRFLHIAPAIYHLALASHVDPELAEAIIEQLKDTDRVAERLRVWSSVMGDDSPSAMRRLVGASGQMLWAASAMKCISEDGLLPATRVKPVFDMLMDLSDSDGKASDRLGSIAAINDMYKFTTGFNFVLRGSELRREEVLRGRVANWLNGKVGGSFIDSFVDEELTGGNTVDVVIGDPQHKRGVIVAPRNACYRSHVDGRRDRAPMATRLAVAALERLGWKVGVVSEALLEPVSEEEVIAEV</sequence>
<evidence type="ECO:0000313" key="1">
    <source>
        <dbReference type="EMBL" id="EER11488.1"/>
    </source>
</evidence>
<proteinExistence type="predicted"/>
<protein>
    <submittedName>
        <fullName evidence="1">Uncharacterized protein</fullName>
    </submittedName>
</protein>
<dbReference type="AlphaFoldDB" id="C5KVK5"/>